<dbReference type="AlphaFoldDB" id="A0A4U1JDT8"/>
<sequence>MADMIDHGRVDRLRDGQRIDREGPDAQLVEQPANDSLHRKAANDVNLESKKLGYAFGAGEPNTTQ</sequence>
<organism evidence="2 3">
    <name type="scientific">Polyangium fumosum</name>
    <dbReference type="NCBI Taxonomy" id="889272"/>
    <lineage>
        <taxon>Bacteria</taxon>
        <taxon>Pseudomonadati</taxon>
        <taxon>Myxococcota</taxon>
        <taxon>Polyangia</taxon>
        <taxon>Polyangiales</taxon>
        <taxon>Polyangiaceae</taxon>
        <taxon>Polyangium</taxon>
    </lineage>
</organism>
<evidence type="ECO:0000313" key="3">
    <source>
        <dbReference type="Proteomes" id="UP000309215"/>
    </source>
</evidence>
<reference evidence="2 3" key="1">
    <citation type="submission" date="2019-04" db="EMBL/GenBank/DDBJ databases">
        <authorList>
            <person name="Li Y."/>
            <person name="Wang J."/>
        </authorList>
    </citation>
    <scope>NUCLEOTIDE SEQUENCE [LARGE SCALE GENOMIC DNA]</scope>
    <source>
        <strain evidence="2 3">DSM 14668</strain>
    </source>
</reference>
<dbReference type="Proteomes" id="UP000309215">
    <property type="component" value="Unassembled WGS sequence"/>
</dbReference>
<feature type="compositionally biased region" description="Basic and acidic residues" evidence="1">
    <location>
        <begin position="1"/>
        <end position="24"/>
    </location>
</feature>
<evidence type="ECO:0000313" key="2">
    <source>
        <dbReference type="EMBL" id="TKD09145.1"/>
    </source>
</evidence>
<dbReference type="EMBL" id="SSMQ01000011">
    <property type="protein sequence ID" value="TKD09145.1"/>
    <property type="molecule type" value="Genomic_DNA"/>
</dbReference>
<evidence type="ECO:0000256" key="1">
    <source>
        <dbReference type="SAM" id="MobiDB-lite"/>
    </source>
</evidence>
<accession>A0A4U1JDT8</accession>
<keyword evidence="3" id="KW-1185">Reference proteome</keyword>
<protein>
    <submittedName>
        <fullName evidence="2">Uncharacterized protein</fullName>
    </submittedName>
</protein>
<comment type="caution">
    <text evidence="2">The sequence shown here is derived from an EMBL/GenBank/DDBJ whole genome shotgun (WGS) entry which is preliminary data.</text>
</comment>
<feature type="region of interest" description="Disordered" evidence="1">
    <location>
        <begin position="1"/>
        <end position="37"/>
    </location>
</feature>
<proteinExistence type="predicted"/>
<name>A0A4U1JDT8_9BACT</name>
<dbReference type="RefSeq" id="WP_136929254.1">
    <property type="nucleotide sequence ID" value="NZ_SSMQ01000011.1"/>
</dbReference>
<gene>
    <name evidence="2" type="ORF">E8A74_12730</name>
</gene>